<feature type="region of interest" description="Disordered" evidence="3">
    <location>
        <begin position="225"/>
        <end position="250"/>
    </location>
</feature>
<dbReference type="Gene3D" id="3.10.100.10">
    <property type="entry name" value="Mannose-Binding Protein A, subunit A"/>
    <property type="match status" value="1"/>
</dbReference>
<keyword evidence="2" id="KW-0430">Lectin</keyword>
<evidence type="ECO:0000256" key="1">
    <source>
        <dbReference type="ARBA" id="ARBA00004401"/>
    </source>
</evidence>
<dbReference type="EMBL" id="AKHW03006526">
    <property type="protein sequence ID" value="KYO19908.1"/>
    <property type="molecule type" value="Genomic_DNA"/>
</dbReference>
<dbReference type="CDD" id="cd03593">
    <property type="entry name" value="CLECT_NK_receptors_like"/>
    <property type="match status" value="1"/>
</dbReference>
<sequence>MQRTELTCGNAPVLLLIGQRMAEERVHVHDTSGEVESTLPSQVTAEHQRRASHFSLKCLKEKSVPIAVIVLITVLIIIIIALATKKYPPCPSCPPSCTAACPDRWVGYRGKCFFFSETKESWNLSQSHCISLGASLGVIDSPAELTFMQRYVGPLHYWIGLHRATSQAWRWTSGILFNDLFKITGEGHCAYMNNNNISSARLKNLEGTVLPESLSMCEPHFETHASDKPDGLVPPNPDHASLVETNELGNPGPPVPGIPVAPWPPLPEAITQAQLPGTDTGVLPLL</sequence>
<accession>A0A151M5Y6</accession>
<evidence type="ECO:0000256" key="3">
    <source>
        <dbReference type="SAM" id="MobiDB-lite"/>
    </source>
</evidence>
<evidence type="ECO:0000313" key="7">
    <source>
        <dbReference type="Proteomes" id="UP000050525"/>
    </source>
</evidence>
<evidence type="ECO:0000259" key="5">
    <source>
        <dbReference type="PROSITE" id="PS50041"/>
    </source>
</evidence>
<evidence type="ECO:0000256" key="2">
    <source>
        <dbReference type="ARBA" id="ARBA00022734"/>
    </source>
</evidence>
<dbReference type="InterPro" id="IPR016186">
    <property type="entry name" value="C-type_lectin-like/link_sf"/>
</dbReference>
<dbReference type="InterPro" id="IPR050828">
    <property type="entry name" value="C-type_lectin/matrix_domain"/>
</dbReference>
<proteinExistence type="predicted"/>
<reference evidence="6 7" key="1">
    <citation type="journal article" date="2012" name="Genome Biol.">
        <title>Sequencing three crocodilian genomes to illuminate the evolution of archosaurs and amniotes.</title>
        <authorList>
            <person name="St John J.A."/>
            <person name="Braun E.L."/>
            <person name="Isberg S.R."/>
            <person name="Miles L.G."/>
            <person name="Chong A.Y."/>
            <person name="Gongora J."/>
            <person name="Dalzell P."/>
            <person name="Moran C."/>
            <person name="Bed'hom B."/>
            <person name="Abzhanov A."/>
            <person name="Burgess S.C."/>
            <person name="Cooksey A.M."/>
            <person name="Castoe T.A."/>
            <person name="Crawford N.G."/>
            <person name="Densmore L.D."/>
            <person name="Drew J.C."/>
            <person name="Edwards S.V."/>
            <person name="Faircloth B.C."/>
            <person name="Fujita M.K."/>
            <person name="Greenwold M.J."/>
            <person name="Hoffmann F.G."/>
            <person name="Howard J.M."/>
            <person name="Iguchi T."/>
            <person name="Janes D.E."/>
            <person name="Khan S.Y."/>
            <person name="Kohno S."/>
            <person name="de Koning A.J."/>
            <person name="Lance S.L."/>
            <person name="McCarthy F.M."/>
            <person name="McCormack J.E."/>
            <person name="Merchant M.E."/>
            <person name="Peterson D.G."/>
            <person name="Pollock D.D."/>
            <person name="Pourmand N."/>
            <person name="Raney B.J."/>
            <person name="Roessler K.A."/>
            <person name="Sanford J.R."/>
            <person name="Sawyer R.H."/>
            <person name="Schmidt C.J."/>
            <person name="Triplett E.W."/>
            <person name="Tuberville T.D."/>
            <person name="Venegas-Anaya M."/>
            <person name="Howard J.T."/>
            <person name="Jarvis E.D."/>
            <person name="Guillette L.J.Jr."/>
            <person name="Glenn T.C."/>
            <person name="Green R.E."/>
            <person name="Ray D.A."/>
        </authorList>
    </citation>
    <scope>NUCLEOTIDE SEQUENCE [LARGE SCALE GENOMIC DNA]</scope>
    <source>
        <strain evidence="6">KSC_2009_1</strain>
    </source>
</reference>
<dbReference type="Proteomes" id="UP000050525">
    <property type="component" value="Unassembled WGS sequence"/>
</dbReference>
<dbReference type="GO" id="GO:0030246">
    <property type="term" value="F:carbohydrate binding"/>
    <property type="evidence" value="ECO:0007669"/>
    <property type="project" value="UniProtKB-KW"/>
</dbReference>
<dbReference type="InterPro" id="IPR033992">
    <property type="entry name" value="NKR-like_CTLD"/>
</dbReference>
<dbReference type="GO" id="GO:0005886">
    <property type="term" value="C:plasma membrane"/>
    <property type="evidence" value="ECO:0007669"/>
    <property type="project" value="UniProtKB-SubCell"/>
</dbReference>
<evidence type="ECO:0000313" key="6">
    <source>
        <dbReference type="EMBL" id="KYO19908.1"/>
    </source>
</evidence>
<feature type="domain" description="C-type lectin" evidence="5">
    <location>
        <begin position="108"/>
        <end position="192"/>
    </location>
</feature>
<dbReference type="PANTHER" id="PTHR45710:SF35">
    <property type="entry name" value="C-TYPE LECTIN DOMAIN FAMILY 2 MEMBER D"/>
    <property type="match status" value="1"/>
</dbReference>
<comment type="caution">
    <text evidence="6">The sequence shown here is derived from an EMBL/GenBank/DDBJ whole genome shotgun (WGS) entry which is preliminary data.</text>
</comment>
<dbReference type="AlphaFoldDB" id="A0A151M5Y6"/>
<keyword evidence="4" id="KW-1133">Transmembrane helix</keyword>
<protein>
    <submittedName>
        <fullName evidence="6">Early activation antigen CD69-like</fullName>
    </submittedName>
</protein>
<dbReference type="InterPro" id="IPR001304">
    <property type="entry name" value="C-type_lectin-like"/>
</dbReference>
<feature type="transmembrane region" description="Helical" evidence="4">
    <location>
        <begin position="64"/>
        <end position="83"/>
    </location>
</feature>
<evidence type="ECO:0000256" key="4">
    <source>
        <dbReference type="SAM" id="Phobius"/>
    </source>
</evidence>
<dbReference type="SMART" id="SM00034">
    <property type="entry name" value="CLECT"/>
    <property type="match status" value="1"/>
</dbReference>
<comment type="subcellular location">
    <subcellularLocation>
        <location evidence="1">Cell membrane</location>
        <topology evidence="1">Single-pass type II membrane protein</topology>
    </subcellularLocation>
</comment>
<dbReference type="InterPro" id="IPR016187">
    <property type="entry name" value="CTDL_fold"/>
</dbReference>
<dbReference type="PROSITE" id="PS50041">
    <property type="entry name" value="C_TYPE_LECTIN_2"/>
    <property type="match status" value="1"/>
</dbReference>
<dbReference type="PANTHER" id="PTHR45710">
    <property type="entry name" value="C-TYPE LECTIN DOMAIN-CONTAINING PROTEIN 180"/>
    <property type="match status" value="1"/>
</dbReference>
<name>A0A151M5Y6_ALLMI</name>
<keyword evidence="7" id="KW-1185">Reference proteome</keyword>
<dbReference type="Pfam" id="PF00059">
    <property type="entry name" value="Lectin_C"/>
    <property type="match status" value="1"/>
</dbReference>
<gene>
    <name evidence="6" type="ORF">Y1Q_0006864</name>
</gene>
<dbReference type="SUPFAM" id="SSF56436">
    <property type="entry name" value="C-type lectin-like"/>
    <property type="match status" value="1"/>
</dbReference>
<keyword evidence="4" id="KW-0472">Membrane</keyword>
<organism evidence="6 7">
    <name type="scientific">Alligator mississippiensis</name>
    <name type="common">American alligator</name>
    <dbReference type="NCBI Taxonomy" id="8496"/>
    <lineage>
        <taxon>Eukaryota</taxon>
        <taxon>Metazoa</taxon>
        <taxon>Chordata</taxon>
        <taxon>Craniata</taxon>
        <taxon>Vertebrata</taxon>
        <taxon>Euteleostomi</taxon>
        <taxon>Archelosauria</taxon>
        <taxon>Archosauria</taxon>
        <taxon>Crocodylia</taxon>
        <taxon>Alligatoridae</taxon>
        <taxon>Alligatorinae</taxon>
        <taxon>Alligator</taxon>
    </lineage>
</organism>
<keyword evidence="4" id="KW-0812">Transmembrane</keyword>